<sequence length="99" mass="11206">MFKPASSLKYRPTQTEKINSFLFELVDNSDAFMAHLKTLSVSIVMSRIYGYKDSFKIEEYELVAEKVQTRSADRRILVPFSSASSRSSVFSLLGSPVQT</sequence>
<dbReference type="AlphaFoldDB" id="A0A9P5YWG1"/>
<evidence type="ECO:0000313" key="2">
    <source>
        <dbReference type="Proteomes" id="UP000807469"/>
    </source>
</evidence>
<organism evidence="1 2">
    <name type="scientific">Pholiota conissans</name>
    <dbReference type="NCBI Taxonomy" id="109636"/>
    <lineage>
        <taxon>Eukaryota</taxon>
        <taxon>Fungi</taxon>
        <taxon>Dikarya</taxon>
        <taxon>Basidiomycota</taxon>
        <taxon>Agaricomycotina</taxon>
        <taxon>Agaricomycetes</taxon>
        <taxon>Agaricomycetidae</taxon>
        <taxon>Agaricales</taxon>
        <taxon>Agaricineae</taxon>
        <taxon>Strophariaceae</taxon>
        <taxon>Pholiota</taxon>
    </lineage>
</organism>
<protein>
    <submittedName>
        <fullName evidence="1">Uncharacterized protein</fullName>
    </submittedName>
</protein>
<reference evidence="1" key="1">
    <citation type="submission" date="2020-11" db="EMBL/GenBank/DDBJ databases">
        <authorList>
            <consortium name="DOE Joint Genome Institute"/>
            <person name="Ahrendt S."/>
            <person name="Riley R."/>
            <person name="Andreopoulos W."/>
            <person name="Labutti K."/>
            <person name="Pangilinan J."/>
            <person name="Ruiz-Duenas F.J."/>
            <person name="Barrasa J.M."/>
            <person name="Sanchez-Garcia M."/>
            <person name="Camarero S."/>
            <person name="Miyauchi S."/>
            <person name="Serrano A."/>
            <person name="Linde D."/>
            <person name="Babiker R."/>
            <person name="Drula E."/>
            <person name="Ayuso-Fernandez I."/>
            <person name="Pacheco R."/>
            <person name="Padilla G."/>
            <person name="Ferreira P."/>
            <person name="Barriuso J."/>
            <person name="Kellner H."/>
            <person name="Castanera R."/>
            <person name="Alfaro M."/>
            <person name="Ramirez L."/>
            <person name="Pisabarro A.G."/>
            <person name="Kuo A."/>
            <person name="Tritt A."/>
            <person name="Lipzen A."/>
            <person name="He G."/>
            <person name="Yan M."/>
            <person name="Ng V."/>
            <person name="Cullen D."/>
            <person name="Martin F."/>
            <person name="Rosso M.-N."/>
            <person name="Henrissat B."/>
            <person name="Hibbett D."/>
            <person name="Martinez A.T."/>
            <person name="Grigoriev I.V."/>
        </authorList>
    </citation>
    <scope>NUCLEOTIDE SEQUENCE</scope>
    <source>
        <strain evidence="1">CIRM-BRFM 674</strain>
    </source>
</reference>
<dbReference type="EMBL" id="MU155345">
    <property type="protein sequence ID" value="KAF9475160.1"/>
    <property type="molecule type" value="Genomic_DNA"/>
</dbReference>
<dbReference type="Proteomes" id="UP000807469">
    <property type="component" value="Unassembled WGS sequence"/>
</dbReference>
<dbReference type="OrthoDB" id="2789670at2759"/>
<comment type="caution">
    <text evidence="1">The sequence shown here is derived from an EMBL/GenBank/DDBJ whole genome shotgun (WGS) entry which is preliminary data.</text>
</comment>
<proteinExistence type="predicted"/>
<accession>A0A9P5YWG1</accession>
<name>A0A9P5YWG1_9AGAR</name>
<evidence type="ECO:0000313" key="1">
    <source>
        <dbReference type="EMBL" id="KAF9475160.1"/>
    </source>
</evidence>
<keyword evidence="2" id="KW-1185">Reference proteome</keyword>
<gene>
    <name evidence="1" type="ORF">BDN70DRAFT_884060</name>
</gene>